<reference evidence="2" key="1">
    <citation type="submission" date="2023-08" db="EMBL/GenBank/DDBJ databases">
        <title>A de novo genome assembly of Solanum verrucosum Schlechtendal, a Mexican diploid species geographically isolated from the other diploid A-genome species in potato relatives.</title>
        <authorList>
            <person name="Hosaka K."/>
        </authorList>
    </citation>
    <scope>NUCLEOTIDE SEQUENCE</scope>
    <source>
        <tissue evidence="2">Young leaves</tissue>
    </source>
</reference>
<organism evidence="2 3">
    <name type="scientific">Solanum verrucosum</name>
    <dbReference type="NCBI Taxonomy" id="315347"/>
    <lineage>
        <taxon>Eukaryota</taxon>
        <taxon>Viridiplantae</taxon>
        <taxon>Streptophyta</taxon>
        <taxon>Embryophyta</taxon>
        <taxon>Tracheophyta</taxon>
        <taxon>Spermatophyta</taxon>
        <taxon>Magnoliopsida</taxon>
        <taxon>eudicotyledons</taxon>
        <taxon>Gunneridae</taxon>
        <taxon>Pentapetalae</taxon>
        <taxon>asterids</taxon>
        <taxon>lamiids</taxon>
        <taxon>Solanales</taxon>
        <taxon>Solanaceae</taxon>
        <taxon>Solanoideae</taxon>
        <taxon>Solaneae</taxon>
        <taxon>Solanum</taxon>
    </lineage>
</organism>
<evidence type="ECO:0000313" key="2">
    <source>
        <dbReference type="EMBL" id="WMV10979.1"/>
    </source>
</evidence>
<dbReference type="EMBL" id="CP133612">
    <property type="protein sequence ID" value="WMV10979.1"/>
    <property type="molecule type" value="Genomic_DNA"/>
</dbReference>
<keyword evidence="3" id="KW-1185">Reference proteome</keyword>
<protein>
    <submittedName>
        <fullName evidence="2">Uncharacterized protein</fullName>
    </submittedName>
</protein>
<accession>A0AAF0PTU3</accession>
<dbReference type="Proteomes" id="UP001234989">
    <property type="component" value="Chromosome 1"/>
</dbReference>
<feature type="compositionally biased region" description="Basic and acidic residues" evidence="1">
    <location>
        <begin position="65"/>
        <end position="81"/>
    </location>
</feature>
<gene>
    <name evidence="2" type="ORF">MTR67_004364</name>
</gene>
<proteinExistence type="predicted"/>
<sequence length="81" mass="8743">MWLSSGQLVKKWILGLTQPQKLTQELPSDVDLRQSPSVELLGPQLLNVLPLSSVLRNAGASSRSGSHEDSDAKVDSDMTGK</sequence>
<evidence type="ECO:0000256" key="1">
    <source>
        <dbReference type="SAM" id="MobiDB-lite"/>
    </source>
</evidence>
<evidence type="ECO:0000313" key="3">
    <source>
        <dbReference type="Proteomes" id="UP001234989"/>
    </source>
</evidence>
<feature type="region of interest" description="Disordered" evidence="1">
    <location>
        <begin position="57"/>
        <end position="81"/>
    </location>
</feature>
<dbReference type="AlphaFoldDB" id="A0AAF0PTU3"/>
<name>A0AAF0PTU3_SOLVR</name>